<evidence type="ECO:0000256" key="1">
    <source>
        <dbReference type="SAM" id="MobiDB-lite"/>
    </source>
</evidence>
<dbReference type="Proteomes" id="UP000824890">
    <property type="component" value="Unassembled WGS sequence"/>
</dbReference>
<evidence type="ECO:0000313" key="3">
    <source>
        <dbReference type="EMBL" id="KAH0855396.1"/>
    </source>
</evidence>
<gene>
    <name evidence="3" type="ORF">HID58_008048</name>
</gene>
<feature type="region of interest" description="Disordered" evidence="1">
    <location>
        <begin position="110"/>
        <end position="162"/>
    </location>
</feature>
<keyword evidence="4" id="KW-1185">Reference proteome</keyword>
<dbReference type="Pfam" id="PF14443">
    <property type="entry name" value="DBC1"/>
    <property type="match status" value="2"/>
</dbReference>
<dbReference type="SMART" id="SM01122">
    <property type="entry name" value="DBC1"/>
    <property type="match status" value="1"/>
</dbReference>
<sequence length="249" mass="27526">MATGGPWDPTDGIDPSVDQSSLIKTMLRCVSSLVRFLLPFVHCLSHGRALLRCRHTKDKLHLDLSNCRHWNPFLEITVLFVPDLSECLPSFDAWKTQWLAHKKALAGKVAKDAEKKTSGDPSSAQASGTKKRPAENEEKGSEIIVGAQTGGSSDLGAKAKEQTPSKTIVKKRIVKKVAKKKVAEVDKSMDSDSRKKVVEAGKKTPDQLRSLSYVRVEDMRITIHSLGKFISHREVKVKQISPNMSLSIM</sequence>
<feature type="compositionally biased region" description="Polar residues" evidence="1">
    <location>
        <begin position="119"/>
        <end position="128"/>
    </location>
</feature>
<accession>A0ABQ7XHR7</accession>
<evidence type="ECO:0000259" key="2">
    <source>
        <dbReference type="SMART" id="SM01122"/>
    </source>
</evidence>
<dbReference type="EMBL" id="JAGKQM010000087">
    <property type="protein sequence ID" value="KAH0855396.1"/>
    <property type="molecule type" value="Genomic_DNA"/>
</dbReference>
<reference evidence="3 4" key="1">
    <citation type="submission" date="2021-05" db="EMBL/GenBank/DDBJ databases">
        <title>Genome Assembly of Synthetic Allotetraploid Brassica napus Reveals Homoeologous Exchanges between Subgenomes.</title>
        <authorList>
            <person name="Davis J.T."/>
        </authorList>
    </citation>
    <scope>NUCLEOTIDE SEQUENCE [LARGE SCALE GENOMIC DNA]</scope>
    <source>
        <strain evidence="4">cv. Da-Ae</strain>
        <tissue evidence="3">Seedling</tissue>
    </source>
</reference>
<feature type="compositionally biased region" description="Basic and acidic residues" evidence="1">
    <location>
        <begin position="132"/>
        <end position="141"/>
    </location>
</feature>
<protein>
    <recommendedName>
        <fullName evidence="2">DBC1/CARP1 catalytically inactive NUDIX hydrolase domain-containing protein</fullName>
    </recommendedName>
</protein>
<dbReference type="InterPro" id="IPR025224">
    <property type="entry name" value="CCAR1/CCAR2"/>
</dbReference>
<name>A0ABQ7XHR7_BRANA</name>
<dbReference type="PANTHER" id="PTHR14304">
    <property type="entry name" value="CELL DIVISION CYCLE AND APOPTOSIS REGULATOR PROTEIN"/>
    <property type="match status" value="1"/>
</dbReference>
<feature type="domain" description="DBC1/CARP1 catalytically inactive NUDIX hydrolase" evidence="2">
    <location>
        <begin position="1"/>
        <end position="117"/>
    </location>
</feature>
<comment type="caution">
    <text evidence="3">The sequence shown here is derived from an EMBL/GenBank/DDBJ whole genome shotgun (WGS) entry which is preliminary data.</text>
</comment>
<proteinExistence type="predicted"/>
<dbReference type="InterPro" id="IPR025954">
    <property type="entry name" value="DBC1/CARP1_inactive_NUDIX"/>
</dbReference>
<evidence type="ECO:0000313" key="4">
    <source>
        <dbReference type="Proteomes" id="UP000824890"/>
    </source>
</evidence>
<dbReference type="PANTHER" id="PTHR14304:SF11">
    <property type="entry name" value="SAP DOMAIN-CONTAINING PROTEIN"/>
    <property type="match status" value="1"/>
</dbReference>
<organism evidence="3 4">
    <name type="scientific">Brassica napus</name>
    <name type="common">Rape</name>
    <dbReference type="NCBI Taxonomy" id="3708"/>
    <lineage>
        <taxon>Eukaryota</taxon>
        <taxon>Viridiplantae</taxon>
        <taxon>Streptophyta</taxon>
        <taxon>Embryophyta</taxon>
        <taxon>Tracheophyta</taxon>
        <taxon>Spermatophyta</taxon>
        <taxon>Magnoliopsida</taxon>
        <taxon>eudicotyledons</taxon>
        <taxon>Gunneridae</taxon>
        <taxon>Pentapetalae</taxon>
        <taxon>rosids</taxon>
        <taxon>malvids</taxon>
        <taxon>Brassicales</taxon>
        <taxon>Brassicaceae</taxon>
        <taxon>Brassiceae</taxon>
        <taxon>Brassica</taxon>
    </lineage>
</organism>